<keyword evidence="2" id="KW-0812">Transmembrane</keyword>
<dbReference type="NCBIfam" id="TIGR02592">
    <property type="entry name" value="cas_Cas5h"/>
    <property type="match status" value="1"/>
</dbReference>
<evidence type="ECO:0000256" key="1">
    <source>
        <dbReference type="ARBA" id="ARBA00023118"/>
    </source>
</evidence>
<dbReference type="AlphaFoldDB" id="A0AAW3W4G6"/>
<reference evidence="3" key="1">
    <citation type="submission" date="2020-04" db="EMBL/GenBank/DDBJ databases">
        <authorList>
            <person name="Brown S."/>
        </authorList>
    </citation>
    <scope>NUCLEOTIDE SEQUENCE</scope>
    <source>
        <strain evidence="3">DJ015</strain>
    </source>
</reference>
<dbReference type="NCBIfam" id="TIGR02593">
    <property type="entry name" value="CRISPR_cas5"/>
    <property type="match status" value="1"/>
</dbReference>
<organism evidence="3 4">
    <name type="scientific">Clostridium beijerinckii</name>
    <name type="common">Clostridium MP</name>
    <dbReference type="NCBI Taxonomy" id="1520"/>
    <lineage>
        <taxon>Bacteria</taxon>
        <taxon>Bacillati</taxon>
        <taxon>Bacillota</taxon>
        <taxon>Clostridia</taxon>
        <taxon>Eubacteriales</taxon>
        <taxon>Clostridiaceae</taxon>
        <taxon>Clostridium</taxon>
    </lineage>
</organism>
<reference evidence="3" key="2">
    <citation type="journal article" date="2022" name="Nat. Biotechnol.">
        <title>Carbon-negative production of acetone and isopropanol by gas fermentation at industrial pilot scale.</title>
        <authorList>
            <person name="Liew F.E."/>
            <person name="Nogle R."/>
            <person name="Abdalla T."/>
            <person name="Rasor B.J."/>
            <person name="Canter C."/>
            <person name="Jensen R.O."/>
            <person name="Wang L."/>
            <person name="Strutz J."/>
            <person name="Chirania P."/>
            <person name="De Tissera S."/>
            <person name="Mueller A.P."/>
            <person name="Ruan Z."/>
            <person name="Gao A."/>
            <person name="Tran L."/>
            <person name="Engle N.L."/>
            <person name="Bromley J.C."/>
            <person name="Daniell J."/>
            <person name="Conrado R."/>
            <person name="Tschaplinski T.J."/>
            <person name="Giannone R.J."/>
            <person name="Hettich R.L."/>
            <person name="Karim A.S."/>
            <person name="Simpson S.D."/>
            <person name="Brown S.D."/>
            <person name="Leang C."/>
            <person name="Jewett M.C."/>
            <person name="Kopke M."/>
        </authorList>
    </citation>
    <scope>NUCLEOTIDE SEQUENCE</scope>
    <source>
        <strain evidence="3">DJ015</strain>
    </source>
</reference>
<dbReference type="RefSeq" id="WP_171780755.1">
    <property type="nucleotide sequence ID" value="NZ_JABAGV010000006.1"/>
</dbReference>
<sequence>MKILKFTLSGKTAFFKKPDVNTYLYFTYGNIHKVALLGILGAILGYGGYNQMKKLDTSKGSNKKDNEYIVFPEFYEKLKNIKISIVPNNEKGFIPKKVQTFNNSVGYASKEQGGNLIIKEQWLENPSWDIYVLVDNEESEKIAEYLLNHKAIYQPYLGKNDHYASIKDAEIIDDNGITELNEIRKINSLFPKRFFEVNLEEEEQEDECPDDVYEDAFKYEEKLPIALDKETNMYILEGFLYTNMKVSGHNDVTVYKVGKRNITFY</sequence>
<dbReference type="InterPro" id="IPR013422">
    <property type="entry name" value="CRISPR-assoc_prot_Cas5_N"/>
</dbReference>
<gene>
    <name evidence="3" type="primary">cas5b</name>
    <name evidence="3" type="ORF">HGI39_03590</name>
</gene>
<dbReference type="EMBL" id="JABAGV010000006">
    <property type="protein sequence ID" value="MBC2473805.1"/>
    <property type="molecule type" value="Genomic_DNA"/>
</dbReference>
<keyword evidence="2" id="KW-1133">Transmembrane helix</keyword>
<name>A0AAW3W4G6_CLOBE</name>
<dbReference type="Proteomes" id="UP001194098">
    <property type="component" value="Unassembled WGS sequence"/>
</dbReference>
<dbReference type="GO" id="GO:0051607">
    <property type="term" value="P:defense response to virus"/>
    <property type="evidence" value="ECO:0007669"/>
    <property type="project" value="UniProtKB-KW"/>
</dbReference>
<evidence type="ECO:0000256" key="2">
    <source>
        <dbReference type="SAM" id="Phobius"/>
    </source>
</evidence>
<evidence type="ECO:0000313" key="4">
    <source>
        <dbReference type="Proteomes" id="UP001194098"/>
    </source>
</evidence>
<protein>
    <submittedName>
        <fullName evidence="3">Type I-B CRISPR-associated protein Cas5</fullName>
    </submittedName>
</protein>
<feature type="transmembrane region" description="Helical" evidence="2">
    <location>
        <begin position="31"/>
        <end position="49"/>
    </location>
</feature>
<comment type="caution">
    <text evidence="3">The sequence shown here is derived from an EMBL/GenBank/DDBJ whole genome shotgun (WGS) entry which is preliminary data.</text>
</comment>
<accession>A0AAW3W4G6</accession>
<keyword evidence="2" id="KW-0472">Membrane</keyword>
<proteinExistence type="predicted"/>
<keyword evidence="1" id="KW-0051">Antiviral defense</keyword>
<dbReference type="InterPro" id="IPR013421">
    <property type="entry name" value="CRISPR-assoc_prot_Cas5_HALMA"/>
</dbReference>
<evidence type="ECO:0000313" key="3">
    <source>
        <dbReference type="EMBL" id="MBC2473805.1"/>
    </source>
</evidence>